<evidence type="ECO:0000259" key="10">
    <source>
        <dbReference type="PROSITE" id="PS50157"/>
    </source>
</evidence>
<dbReference type="Pfam" id="PF03096">
    <property type="entry name" value="Ndr"/>
    <property type="match status" value="1"/>
</dbReference>
<evidence type="ECO:0000256" key="9">
    <source>
        <dbReference type="SAM" id="MobiDB-lite"/>
    </source>
</evidence>
<keyword evidence="7" id="KW-0539">Nucleus</keyword>
<keyword evidence="3" id="KW-0479">Metal-binding</keyword>
<dbReference type="EMBL" id="JAYMGO010000023">
    <property type="protein sequence ID" value="KAL1249707.1"/>
    <property type="molecule type" value="Genomic_DNA"/>
</dbReference>
<dbReference type="SUPFAM" id="SSF53474">
    <property type="entry name" value="alpha/beta-Hydrolases"/>
    <property type="match status" value="1"/>
</dbReference>
<dbReference type="Pfam" id="PF20826">
    <property type="entry name" value="PHD_5"/>
    <property type="match status" value="1"/>
</dbReference>
<evidence type="ECO:0000256" key="6">
    <source>
        <dbReference type="ARBA" id="ARBA00022833"/>
    </source>
</evidence>
<comment type="caution">
    <text evidence="11">The sequence shown here is derived from an EMBL/GenBank/DDBJ whole genome shotgun (WGS) entry which is preliminary data.</text>
</comment>
<feature type="non-terminal residue" evidence="11">
    <location>
        <position position="1165"/>
    </location>
</feature>
<dbReference type="Gene3D" id="3.40.50.1820">
    <property type="entry name" value="alpha/beta hydrolase"/>
    <property type="match status" value="1"/>
</dbReference>
<feature type="region of interest" description="Disordered" evidence="9">
    <location>
        <begin position="590"/>
        <end position="626"/>
    </location>
</feature>
<accession>A0ABR3L9Y5</accession>
<keyword evidence="12" id="KW-1185">Reference proteome</keyword>
<dbReference type="CDD" id="cd20104">
    <property type="entry name" value="MBT_PHF20L1-like"/>
    <property type="match status" value="1"/>
</dbReference>
<feature type="compositionally biased region" description="Basic and acidic residues" evidence="9">
    <location>
        <begin position="493"/>
        <end position="504"/>
    </location>
</feature>
<dbReference type="InterPro" id="IPR019786">
    <property type="entry name" value="Zinc_finger_PHD-type_CS"/>
</dbReference>
<protein>
    <recommendedName>
        <fullName evidence="10">C2H2-type domain-containing protein</fullName>
    </recommendedName>
</protein>
<feature type="compositionally biased region" description="Basic and acidic residues" evidence="9">
    <location>
        <begin position="301"/>
        <end position="311"/>
    </location>
</feature>
<dbReference type="SMART" id="SM00249">
    <property type="entry name" value="PHD"/>
    <property type="match status" value="1"/>
</dbReference>
<feature type="region of interest" description="Disordered" evidence="9">
    <location>
        <begin position="478"/>
        <end position="563"/>
    </location>
</feature>
<dbReference type="PANTHER" id="PTHR15856:SF27">
    <property type="entry name" value="PHD FINGER PROTEIN 20"/>
    <property type="match status" value="1"/>
</dbReference>
<feature type="compositionally biased region" description="Basic and acidic residues" evidence="9">
    <location>
        <begin position="327"/>
        <end position="342"/>
    </location>
</feature>
<evidence type="ECO:0000313" key="11">
    <source>
        <dbReference type="EMBL" id="KAL1249707.1"/>
    </source>
</evidence>
<dbReference type="InterPro" id="IPR041297">
    <property type="entry name" value="Crb2_Tudor"/>
</dbReference>
<feature type="compositionally biased region" description="Polar residues" evidence="9">
    <location>
        <begin position="230"/>
        <end position="240"/>
    </location>
</feature>
<gene>
    <name evidence="11" type="ORF">QQF64_020712</name>
</gene>
<dbReference type="Pfam" id="PF18115">
    <property type="entry name" value="Tudor_3"/>
    <property type="match status" value="1"/>
</dbReference>
<dbReference type="InterPro" id="IPR013087">
    <property type="entry name" value="Znf_C2H2_type"/>
</dbReference>
<dbReference type="CDD" id="cd20453">
    <property type="entry name" value="Tudor_PHF20"/>
    <property type="match status" value="1"/>
</dbReference>
<dbReference type="Proteomes" id="UP001558613">
    <property type="component" value="Unassembled WGS sequence"/>
</dbReference>
<feature type="compositionally biased region" description="Polar residues" evidence="9">
    <location>
        <begin position="415"/>
        <end position="426"/>
    </location>
</feature>
<dbReference type="Pfam" id="PF02820">
    <property type="entry name" value="MBT"/>
    <property type="match status" value="1"/>
</dbReference>
<dbReference type="InterPro" id="IPR013083">
    <property type="entry name" value="Znf_RING/FYVE/PHD"/>
</dbReference>
<feature type="compositionally biased region" description="Basic and acidic residues" evidence="9">
    <location>
        <begin position="185"/>
        <end position="200"/>
    </location>
</feature>
<comment type="similarity">
    <text evidence="2">Belongs to the NDRG family.</text>
</comment>
<keyword evidence="4" id="KW-0677">Repeat</keyword>
<sequence>MLHSCTLHAFGLAFFGVGVYLSAIKVGVRVCMTSMTKSPPHRRGITFEVGAQLEARDSLKNWYAASIEKIDYEDEKVLIHYRQWSHRYDEWFDWSSPYLRPVERIQLRKQGLPQRQSAPGFHVNQKVLASWSDCRYYPAKILSRDKDGFYTVKFFDGVIKTVKGIKVKPFRKERSDGKTNQQTRKQADQNGKKWKAKENGNSRSNGSRHSTSDQEGESESEEDEDATVMDESSNLQNGGESENAAPKILNESELSSAEHNEEQPSEENMSEPLENGEANKPEEIEVNGGQEESKALQNGVEKNDGDKKEKEDTTDESPSQPRRTRSKVADGKDVEKPNGPELRKRRASTGQMPPSKRSRANSSTDRNSRPQIKPVKSDSVPDTSEDKDSPTSPAENAAPKEEAGSTPDPAPAVKQPQTVHLPTTNKYSREPLYRVIKNQPPPILSIELDHNLFKCKIAGCLKSFRKASLLHYHMKYYHAQSDPSPPRCVQTRSTDKQNHSQETPRRRRTVSASHHTPSPLSDSKSGHTLSPPAVGSMHRQRSATLGAERSKENQHFNRSLHDGRDWVAKETGVKERERLREKRQRDFFRIKLKKKKKKKRKSKSGEDSSSDLSSDSPIWSEDESDTELDLNMPLSEQGVETVTHGSEIVRCICEVQEENDFMIQCDECLCWQHGTCMGLYEDIVPDSYSCYICRDPPAQRQSQRYWYDKDWLSSGHMYGLSFLEENYSHQNSKKVTAAHQLLGDVHRVFEVLNGLQLKMSILQTQAHPDLKFWRQPWKSADGLRRKMAGDSGIATPFPSSPPEMGVNEFETLKSEVPSPVETHCSFQDSYISSDHCYQKPRTYYPAVERRLVVETRCGSELEDSLRSSEDLLEMAEQRYGTPLDHEQHKLQLADHSFSKELESRMKRLVSAEQEKSCVVEIKEEEPDPVTPDTKPDPDLVLHQQWQLNLLEHIEAVQDEVTHRMDLIERELDVLESWLDYTGNHSVTTTRCTSLSGCVQFLSDTFGLLERDWQLSGLRMDELQDVQLTEIKPLLTDKNGQNFQDFDCQEHDIETPHGVLHVTLRGTPKGNRPVILTYHDIGLSHKSCFNTLFNFEDMQEITQHFAVVHVDAPGQQESAPPFPTGYQYPTMDELAEMLPSVLTQLKINSVIGIGVGAGAYILTRLA</sequence>
<dbReference type="InterPro" id="IPR001965">
    <property type="entry name" value="Znf_PHD"/>
</dbReference>
<dbReference type="InterPro" id="IPR002999">
    <property type="entry name" value="Tudor"/>
</dbReference>
<evidence type="ECO:0000313" key="12">
    <source>
        <dbReference type="Proteomes" id="UP001558613"/>
    </source>
</evidence>
<reference evidence="11 12" key="1">
    <citation type="submission" date="2023-09" db="EMBL/GenBank/DDBJ databases">
        <authorList>
            <person name="Wang M."/>
        </authorList>
    </citation>
    <scope>NUCLEOTIDE SEQUENCE [LARGE SCALE GENOMIC DNA]</scope>
    <source>
        <strain evidence="11">GT-2023</strain>
        <tissue evidence="11">Liver</tissue>
    </source>
</reference>
<dbReference type="InterPro" id="IPR043449">
    <property type="entry name" value="PHF20-like"/>
</dbReference>
<feature type="domain" description="C2H2-type" evidence="10">
    <location>
        <begin position="453"/>
        <end position="483"/>
    </location>
</feature>
<dbReference type="PROSITE" id="PS50157">
    <property type="entry name" value="ZINC_FINGER_C2H2_2"/>
    <property type="match status" value="1"/>
</dbReference>
<evidence type="ECO:0000256" key="2">
    <source>
        <dbReference type="ARBA" id="ARBA00005598"/>
    </source>
</evidence>
<evidence type="ECO:0000256" key="5">
    <source>
        <dbReference type="ARBA" id="ARBA00022771"/>
    </source>
</evidence>
<feature type="compositionally biased region" description="Basic residues" evidence="9">
    <location>
        <begin position="590"/>
        <end position="602"/>
    </location>
</feature>
<evidence type="ECO:0000256" key="8">
    <source>
        <dbReference type="PROSITE-ProRule" id="PRU00042"/>
    </source>
</evidence>
<dbReference type="InterPro" id="IPR004142">
    <property type="entry name" value="NDRG"/>
</dbReference>
<organism evidence="11 12">
    <name type="scientific">Cirrhinus molitorella</name>
    <name type="common">mud carp</name>
    <dbReference type="NCBI Taxonomy" id="172907"/>
    <lineage>
        <taxon>Eukaryota</taxon>
        <taxon>Metazoa</taxon>
        <taxon>Chordata</taxon>
        <taxon>Craniata</taxon>
        <taxon>Vertebrata</taxon>
        <taxon>Euteleostomi</taxon>
        <taxon>Actinopterygii</taxon>
        <taxon>Neopterygii</taxon>
        <taxon>Teleostei</taxon>
        <taxon>Ostariophysi</taxon>
        <taxon>Cypriniformes</taxon>
        <taxon>Cyprinidae</taxon>
        <taxon>Labeoninae</taxon>
        <taxon>Labeonini</taxon>
        <taxon>Cirrhinus</taxon>
    </lineage>
</organism>
<dbReference type="PANTHER" id="PTHR15856">
    <property type="entry name" value="PHD FINGER PROTEIN 20-RELATED"/>
    <property type="match status" value="1"/>
</dbReference>
<dbReference type="SMART" id="SM00333">
    <property type="entry name" value="TUDOR"/>
    <property type="match status" value="2"/>
</dbReference>
<keyword evidence="6" id="KW-0862">Zinc</keyword>
<feature type="compositionally biased region" description="Polar residues" evidence="9">
    <location>
        <begin position="510"/>
        <end position="528"/>
    </location>
</feature>
<comment type="subcellular location">
    <subcellularLocation>
        <location evidence="1">Nucleus</location>
    </subcellularLocation>
</comment>
<evidence type="ECO:0000256" key="4">
    <source>
        <dbReference type="ARBA" id="ARBA00022737"/>
    </source>
</evidence>
<evidence type="ECO:0000256" key="1">
    <source>
        <dbReference type="ARBA" id="ARBA00004123"/>
    </source>
</evidence>
<dbReference type="InterPro" id="IPR004092">
    <property type="entry name" value="Mbt"/>
</dbReference>
<dbReference type="Gene3D" id="2.30.30.140">
    <property type="match status" value="2"/>
</dbReference>
<dbReference type="InterPro" id="IPR029058">
    <property type="entry name" value="AB_hydrolase_fold"/>
</dbReference>
<keyword evidence="5 8" id="KW-0863">Zinc-finger</keyword>
<feature type="compositionally biased region" description="Acidic residues" evidence="9">
    <location>
        <begin position="214"/>
        <end position="228"/>
    </location>
</feature>
<name>A0ABR3L9Y5_9TELE</name>
<dbReference type="Gene3D" id="3.30.40.10">
    <property type="entry name" value="Zinc/RING finger domain, C3HC4 (zinc finger)"/>
    <property type="match status" value="1"/>
</dbReference>
<dbReference type="InterPro" id="IPR011011">
    <property type="entry name" value="Znf_FYVE_PHD"/>
</dbReference>
<dbReference type="SUPFAM" id="SSF57903">
    <property type="entry name" value="FYVE/PHD zinc finger"/>
    <property type="match status" value="1"/>
</dbReference>
<evidence type="ECO:0000256" key="7">
    <source>
        <dbReference type="ARBA" id="ARBA00023242"/>
    </source>
</evidence>
<dbReference type="SUPFAM" id="SSF63748">
    <property type="entry name" value="Tudor/PWWP/MBT"/>
    <property type="match status" value="2"/>
</dbReference>
<feature type="compositionally biased region" description="Basic and acidic residues" evidence="9">
    <location>
        <begin position="548"/>
        <end position="563"/>
    </location>
</feature>
<proteinExistence type="inferred from homology"/>
<feature type="region of interest" description="Disordered" evidence="9">
    <location>
        <begin position="170"/>
        <end position="426"/>
    </location>
</feature>
<dbReference type="PROSITE" id="PS00028">
    <property type="entry name" value="ZINC_FINGER_C2H2_1"/>
    <property type="match status" value="1"/>
</dbReference>
<evidence type="ECO:0000256" key="3">
    <source>
        <dbReference type="ARBA" id="ARBA00022723"/>
    </source>
</evidence>
<dbReference type="PROSITE" id="PS01359">
    <property type="entry name" value="ZF_PHD_1"/>
    <property type="match status" value="1"/>
</dbReference>